<dbReference type="Pfam" id="PF00389">
    <property type="entry name" value="2-Hacid_dh"/>
    <property type="match status" value="1"/>
</dbReference>
<dbReference type="InterPro" id="IPR006139">
    <property type="entry name" value="D-isomer_2_OHA_DH_cat_dom"/>
</dbReference>
<comment type="similarity">
    <text evidence="1 4">Belongs to the D-isomer specific 2-hydroxyacid dehydrogenase family.</text>
</comment>
<dbReference type="PANTHER" id="PTHR10996:SF178">
    <property type="entry name" value="2-HYDROXYACID DEHYDROGENASE YGL185C-RELATED"/>
    <property type="match status" value="1"/>
</dbReference>
<dbReference type="InterPro" id="IPR050223">
    <property type="entry name" value="D-isomer_2-hydroxyacid_DH"/>
</dbReference>
<reference evidence="7 8" key="1">
    <citation type="journal article" date="2019" name="Int. J. Syst. Evol. Microbiol.">
        <title>The Global Catalogue of Microorganisms (GCM) 10K type strain sequencing project: providing services to taxonomists for standard genome sequencing and annotation.</title>
        <authorList>
            <consortium name="The Broad Institute Genomics Platform"/>
            <consortium name="The Broad Institute Genome Sequencing Center for Infectious Disease"/>
            <person name="Wu L."/>
            <person name="Ma J."/>
        </authorList>
    </citation>
    <scope>NUCLEOTIDE SEQUENCE [LARGE SCALE GENOMIC DNA]</scope>
    <source>
        <strain evidence="7 8">JCM 10425</strain>
    </source>
</reference>
<evidence type="ECO:0000256" key="1">
    <source>
        <dbReference type="ARBA" id="ARBA00005854"/>
    </source>
</evidence>
<sequence>MTTVLQVGGLMPAVADVLARDYDAVVHDPARLASYADSVRVVVTGGHAGVDTALLDALPGLRAIVHFGAGYDGTDVDTARARGIVLSNTPGVLDDSVADTAVGLTIDVLRRLSASDRYVRAGRWATDGPYPLQRTVSGSRVGIVGLGHIGTAIATRLTAFDCPIAYHNRRPVPGSTYRYEPSLVRLAAAVDVLVVAVTGGPGTRGLVSRDVLEALGPDGVLVNVARGSVVDEAALVELLGAGKLGGAGLDVFADEPHVPAELLDRDDVVLLPHVGSATVATRAAMADLTLANLRSFLETGTLVTPI</sequence>
<dbReference type="Gene3D" id="3.40.50.720">
    <property type="entry name" value="NAD(P)-binding Rossmann-like Domain"/>
    <property type="match status" value="2"/>
</dbReference>
<evidence type="ECO:0000256" key="2">
    <source>
        <dbReference type="ARBA" id="ARBA00023002"/>
    </source>
</evidence>
<protein>
    <submittedName>
        <fullName evidence="7">2-hydroxyacid dehydrogenase</fullName>
    </submittedName>
</protein>
<evidence type="ECO:0000259" key="6">
    <source>
        <dbReference type="Pfam" id="PF02826"/>
    </source>
</evidence>
<proteinExistence type="inferred from homology"/>
<evidence type="ECO:0000259" key="5">
    <source>
        <dbReference type="Pfam" id="PF00389"/>
    </source>
</evidence>
<keyword evidence="8" id="KW-1185">Reference proteome</keyword>
<gene>
    <name evidence="7" type="ORF">GCM10009539_72370</name>
</gene>
<feature type="domain" description="D-isomer specific 2-hydroxyacid dehydrogenase catalytic" evidence="5">
    <location>
        <begin position="28"/>
        <end position="303"/>
    </location>
</feature>
<feature type="domain" description="D-isomer specific 2-hydroxyacid dehydrogenase NAD-binding" evidence="6">
    <location>
        <begin position="103"/>
        <end position="275"/>
    </location>
</feature>
<keyword evidence="2 4" id="KW-0560">Oxidoreductase</keyword>
<evidence type="ECO:0000256" key="3">
    <source>
        <dbReference type="ARBA" id="ARBA00023027"/>
    </source>
</evidence>
<evidence type="ECO:0000256" key="4">
    <source>
        <dbReference type="RuleBase" id="RU003719"/>
    </source>
</evidence>
<dbReference type="EMBL" id="BAAAGX010000033">
    <property type="protein sequence ID" value="GAA0274260.1"/>
    <property type="molecule type" value="Genomic_DNA"/>
</dbReference>
<dbReference type="Pfam" id="PF02826">
    <property type="entry name" value="2-Hacid_dh_C"/>
    <property type="match status" value="1"/>
</dbReference>
<dbReference type="SUPFAM" id="SSF52283">
    <property type="entry name" value="Formate/glycerate dehydrogenase catalytic domain-like"/>
    <property type="match status" value="1"/>
</dbReference>
<organism evidence="7 8">
    <name type="scientific">Cryptosporangium japonicum</name>
    <dbReference type="NCBI Taxonomy" id="80872"/>
    <lineage>
        <taxon>Bacteria</taxon>
        <taxon>Bacillati</taxon>
        <taxon>Actinomycetota</taxon>
        <taxon>Actinomycetes</taxon>
        <taxon>Cryptosporangiales</taxon>
        <taxon>Cryptosporangiaceae</taxon>
        <taxon>Cryptosporangium</taxon>
    </lineage>
</organism>
<name>A0ABN0V3Z0_9ACTN</name>
<keyword evidence="3" id="KW-0520">NAD</keyword>
<dbReference type="SUPFAM" id="SSF51735">
    <property type="entry name" value="NAD(P)-binding Rossmann-fold domains"/>
    <property type="match status" value="1"/>
</dbReference>
<dbReference type="InterPro" id="IPR036291">
    <property type="entry name" value="NAD(P)-bd_dom_sf"/>
</dbReference>
<dbReference type="InterPro" id="IPR006140">
    <property type="entry name" value="D-isomer_DH_NAD-bd"/>
</dbReference>
<evidence type="ECO:0000313" key="7">
    <source>
        <dbReference type="EMBL" id="GAA0274260.1"/>
    </source>
</evidence>
<dbReference type="PANTHER" id="PTHR10996">
    <property type="entry name" value="2-HYDROXYACID DEHYDROGENASE-RELATED"/>
    <property type="match status" value="1"/>
</dbReference>
<comment type="caution">
    <text evidence="7">The sequence shown here is derived from an EMBL/GenBank/DDBJ whole genome shotgun (WGS) entry which is preliminary data.</text>
</comment>
<accession>A0ABN0V3Z0</accession>
<dbReference type="CDD" id="cd12156">
    <property type="entry name" value="HPPR"/>
    <property type="match status" value="1"/>
</dbReference>
<dbReference type="Proteomes" id="UP001500967">
    <property type="component" value="Unassembled WGS sequence"/>
</dbReference>
<evidence type="ECO:0000313" key="8">
    <source>
        <dbReference type="Proteomes" id="UP001500967"/>
    </source>
</evidence>